<dbReference type="GO" id="GO:0022857">
    <property type="term" value="F:transmembrane transporter activity"/>
    <property type="evidence" value="ECO:0007669"/>
    <property type="project" value="InterPro"/>
</dbReference>
<sequence>MSLTKPSLLITILVFYLLILSFIYALDYASIQQEVLREYRAYRIAYALIAGGILGACGVFLQSSFRNPLVDHYVLGIGSGALFAFYLSYLVFRGGVALPSIMSIAGGLLSLFLTIGVAERISGSEVSYVLSGLAINSLFSGFSMMLSYIVVKVNPYASFYLVGSFVLATKDKLPLLILPLALIVTGYIFLAKPLNAIMIGDLHAKQVGYDPRLTRLASVIVGGVASSIVVSLFGLLGFIGLVSPHISRLLLRTGDNRLVIPASFAIGSMVVYSTDLLSRKLLASFVGEVPAGAIASMIGAPFFLIVLLTRLKGRAS</sequence>
<evidence type="ECO:0000256" key="1">
    <source>
        <dbReference type="ARBA" id="ARBA00004651"/>
    </source>
</evidence>
<dbReference type="InterPro" id="IPR037294">
    <property type="entry name" value="ABC_BtuC-like"/>
</dbReference>
<comment type="caution">
    <text evidence="9">The sequence shown here is derived from an EMBL/GenBank/DDBJ whole genome shotgun (WGS) entry which is preliminary data.</text>
</comment>
<keyword evidence="4" id="KW-1003">Cell membrane</keyword>
<feature type="transmembrane region" description="Helical" evidence="8">
    <location>
        <begin position="98"/>
        <end position="118"/>
    </location>
</feature>
<reference evidence="9" key="1">
    <citation type="journal article" date="2020" name="mSystems">
        <title>Genome- and Community-Level Interaction Insights into Carbon Utilization and Element Cycling Functions of Hydrothermarchaeota in Hydrothermal Sediment.</title>
        <authorList>
            <person name="Zhou Z."/>
            <person name="Liu Y."/>
            <person name="Xu W."/>
            <person name="Pan J."/>
            <person name="Luo Z.H."/>
            <person name="Li M."/>
        </authorList>
    </citation>
    <scope>NUCLEOTIDE SEQUENCE [LARGE SCALE GENOMIC DNA]</scope>
    <source>
        <strain evidence="9">SpSt-123</strain>
    </source>
</reference>
<dbReference type="PANTHER" id="PTHR30472:SF25">
    <property type="entry name" value="ABC TRANSPORTER PERMEASE PROTEIN MJ0876-RELATED"/>
    <property type="match status" value="1"/>
</dbReference>
<dbReference type="GO" id="GO:0005886">
    <property type="term" value="C:plasma membrane"/>
    <property type="evidence" value="ECO:0007669"/>
    <property type="project" value="UniProtKB-SubCell"/>
</dbReference>
<evidence type="ECO:0000256" key="5">
    <source>
        <dbReference type="ARBA" id="ARBA00022692"/>
    </source>
</evidence>
<evidence type="ECO:0000256" key="4">
    <source>
        <dbReference type="ARBA" id="ARBA00022475"/>
    </source>
</evidence>
<feature type="transmembrane region" description="Helical" evidence="8">
    <location>
        <begin position="173"/>
        <end position="195"/>
    </location>
</feature>
<evidence type="ECO:0000256" key="2">
    <source>
        <dbReference type="ARBA" id="ARBA00007935"/>
    </source>
</evidence>
<feature type="transmembrane region" description="Helical" evidence="8">
    <location>
        <begin position="41"/>
        <end position="61"/>
    </location>
</feature>
<protein>
    <submittedName>
        <fullName evidence="9">Iron ABC transporter permease</fullName>
    </submittedName>
</protein>
<proteinExistence type="inferred from homology"/>
<feature type="transmembrane region" description="Helical" evidence="8">
    <location>
        <begin position="216"/>
        <end position="238"/>
    </location>
</feature>
<evidence type="ECO:0000313" key="9">
    <source>
        <dbReference type="EMBL" id="HDS11265.1"/>
    </source>
</evidence>
<dbReference type="AlphaFoldDB" id="A0A7C1I514"/>
<gene>
    <name evidence="9" type="ORF">ENO04_06635</name>
</gene>
<dbReference type="CDD" id="cd06550">
    <property type="entry name" value="TM_ABC_iron-siderophores_like"/>
    <property type="match status" value="1"/>
</dbReference>
<evidence type="ECO:0000256" key="8">
    <source>
        <dbReference type="SAM" id="Phobius"/>
    </source>
</evidence>
<feature type="transmembrane region" description="Helical" evidence="8">
    <location>
        <begin position="130"/>
        <end position="153"/>
    </location>
</feature>
<dbReference type="Gene3D" id="1.10.3470.10">
    <property type="entry name" value="ABC transporter involved in vitamin B12 uptake, BtuC"/>
    <property type="match status" value="1"/>
</dbReference>
<comment type="similarity">
    <text evidence="2">Belongs to the binding-protein-dependent transport system permease family. FecCD subfamily.</text>
</comment>
<keyword evidence="5 8" id="KW-0812">Transmembrane</keyword>
<evidence type="ECO:0000256" key="7">
    <source>
        <dbReference type="ARBA" id="ARBA00023136"/>
    </source>
</evidence>
<accession>A0A7C1I514</accession>
<feature type="transmembrane region" description="Helical" evidence="8">
    <location>
        <begin position="289"/>
        <end position="308"/>
    </location>
</feature>
<dbReference type="Pfam" id="PF01032">
    <property type="entry name" value="FecCD"/>
    <property type="match status" value="1"/>
</dbReference>
<name>A0A7C1I514_9CREN</name>
<feature type="transmembrane region" description="Helical" evidence="8">
    <location>
        <begin position="73"/>
        <end position="92"/>
    </location>
</feature>
<keyword evidence="3" id="KW-0813">Transport</keyword>
<dbReference type="EMBL" id="DSDY01000198">
    <property type="protein sequence ID" value="HDS11265.1"/>
    <property type="molecule type" value="Genomic_DNA"/>
</dbReference>
<evidence type="ECO:0000256" key="3">
    <source>
        <dbReference type="ARBA" id="ARBA00022448"/>
    </source>
</evidence>
<dbReference type="PANTHER" id="PTHR30472">
    <property type="entry name" value="FERRIC ENTEROBACTIN TRANSPORT SYSTEM PERMEASE PROTEIN"/>
    <property type="match status" value="1"/>
</dbReference>
<keyword evidence="7 8" id="KW-0472">Membrane</keyword>
<evidence type="ECO:0000256" key="6">
    <source>
        <dbReference type="ARBA" id="ARBA00022989"/>
    </source>
</evidence>
<organism evidence="9">
    <name type="scientific">Fervidicoccus fontis</name>
    <dbReference type="NCBI Taxonomy" id="683846"/>
    <lineage>
        <taxon>Archaea</taxon>
        <taxon>Thermoproteota</taxon>
        <taxon>Thermoprotei</taxon>
        <taxon>Fervidicoccales</taxon>
        <taxon>Fervidicoccaceae</taxon>
        <taxon>Fervidicoccus</taxon>
    </lineage>
</organism>
<comment type="subcellular location">
    <subcellularLocation>
        <location evidence="1">Cell membrane</location>
        <topology evidence="1">Multi-pass membrane protein</topology>
    </subcellularLocation>
</comment>
<dbReference type="SUPFAM" id="SSF81345">
    <property type="entry name" value="ABC transporter involved in vitamin B12 uptake, BtuC"/>
    <property type="match status" value="1"/>
</dbReference>
<dbReference type="InterPro" id="IPR000522">
    <property type="entry name" value="ABC_transptr_permease_BtuC"/>
</dbReference>
<keyword evidence="6 8" id="KW-1133">Transmembrane helix</keyword>